<proteinExistence type="predicted"/>
<gene>
    <name evidence="1" type="ORF">BS50DRAFT_229692</name>
</gene>
<sequence length="155" mass="17474">MSHRRSSISTHPFYIKRIPVTYAQAHILSLTLTYCRAQTTASLALGPSDHETVLGKHVALTLCLRHLTSQPWWPHALGDRPGMELFDNLRATVDMAEVHGELLEMGYAEGVLGRNGVRRRGYEAVARFYEEELGPRVEALGREIWIDGDSMRGME</sequence>
<accession>A0A2T2N270</accession>
<reference evidence="1 2" key="1">
    <citation type="journal article" date="2018" name="Front. Microbiol.">
        <title>Genome-Wide Analysis of Corynespora cassiicola Leaf Fall Disease Putative Effectors.</title>
        <authorList>
            <person name="Lopez D."/>
            <person name="Ribeiro S."/>
            <person name="Label P."/>
            <person name="Fumanal B."/>
            <person name="Venisse J.S."/>
            <person name="Kohler A."/>
            <person name="de Oliveira R.R."/>
            <person name="Labutti K."/>
            <person name="Lipzen A."/>
            <person name="Lail K."/>
            <person name="Bauer D."/>
            <person name="Ohm R.A."/>
            <person name="Barry K.W."/>
            <person name="Spatafora J."/>
            <person name="Grigoriev I.V."/>
            <person name="Martin F.M."/>
            <person name="Pujade-Renaud V."/>
        </authorList>
    </citation>
    <scope>NUCLEOTIDE SEQUENCE [LARGE SCALE GENOMIC DNA]</scope>
    <source>
        <strain evidence="1 2">Philippines</strain>
    </source>
</reference>
<name>A0A2T2N270_CORCC</name>
<dbReference type="Proteomes" id="UP000240883">
    <property type="component" value="Unassembled WGS sequence"/>
</dbReference>
<evidence type="ECO:0000313" key="1">
    <source>
        <dbReference type="EMBL" id="PSN59545.1"/>
    </source>
</evidence>
<dbReference type="AlphaFoldDB" id="A0A2T2N270"/>
<evidence type="ECO:0000313" key="2">
    <source>
        <dbReference type="Proteomes" id="UP000240883"/>
    </source>
</evidence>
<keyword evidence="2" id="KW-1185">Reference proteome</keyword>
<organism evidence="1 2">
    <name type="scientific">Corynespora cassiicola Philippines</name>
    <dbReference type="NCBI Taxonomy" id="1448308"/>
    <lineage>
        <taxon>Eukaryota</taxon>
        <taxon>Fungi</taxon>
        <taxon>Dikarya</taxon>
        <taxon>Ascomycota</taxon>
        <taxon>Pezizomycotina</taxon>
        <taxon>Dothideomycetes</taxon>
        <taxon>Pleosporomycetidae</taxon>
        <taxon>Pleosporales</taxon>
        <taxon>Corynesporascaceae</taxon>
        <taxon>Corynespora</taxon>
    </lineage>
</organism>
<protein>
    <submittedName>
        <fullName evidence="1">Uncharacterized protein</fullName>
    </submittedName>
</protein>
<dbReference type="EMBL" id="KZ678155">
    <property type="protein sequence ID" value="PSN59545.1"/>
    <property type="molecule type" value="Genomic_DNA"/>
</dbReference>